<dbReference type="AlphaFoldDB" id="A0A1Y3QZJ1"/>
<dbReference type="OrthoDB" id="9807299at2"/>
<dbReference type="Proteomes" id="UP000195772">
    <property type="component" value="Unassembled WGS sequence"/>
</dbReference>
<dbReference type="EMBL" id="NFHB01000001">
    <property type="protein sequence ID" value="OUN05094.1"/>
    <property type="molecule type" value="Genomic_DNA"/>
</dbReference>
<evidence type="ECO:0000313" key="4">
    <source>
        <dbReference type="EMBL" id="OUN05094.1"/>
    </source>
</evidence>
<dbReference type="InterPro" id="IPR012334">
    <property type="entry name" value="Pectin_lyas_fold"/>
</dbReference>
<feature type="domain" description="Right handed beta helix" evidence="3">
    <location>
        <begin position="395"/>
        <end position="524"/>
    </location>
</feature>
<dbReference type="Pfam" id="PF13229">
    <property type="entry name" value="Beta_helix"/>
    <property type="match status" value="1"/>
</dbReference>
<dbReference type="eggNOG" id="COG5434">
    <property type="taxonomic scope" value="Bacteria"/>
</dbReference>
<dbReference type="Gene3D" id="2.160.20.10">
    <property type="entry name" value="Single-stranded right-handed beta-helix, Pectin lyase-like"/>
    <property type="match status" value="2"/>
</dbReference>
<proteinExistence type="predicted"/>
<dbReference type="InterPro" id="IPR011050">
    <property type="entry name" value="Pectin_lyase_fold/virulence"/>
</dbReference>
<feature type="chain" id="PRO_5011007398" description="Right handed beta helix domain-containing protein" evidence="2">
    <location>
        <begin position="20"/>
        <end position="555"/>
    </location>
</feature>
<protein>
    <recommendedName>
        <fullName evidence="3">Right handed beta helix domain-containing protein</fullName>
    </recommendedName>
</protein>
<dbReference type="InterPro" id="IPR006626">
    <property type="entry name" value="PbH1"/>
</dbReference>
<feature type="region of interest" description="Disordered" evidence="1">
    <location>
        <begin position="527"/>
        <end position="555"/>
    </location>
</feature>
<evidence type="ECO:0000313" key="5">
    <source>
        <dbReference type="Proteomes" id="UP000195772"/>
    </source>
</evidence>
<name>A0A1Y3QZJ1_9BACT</name>
<reference evidence="5" key="1">
    <citation type="submission" date="2017-04" db="EMBL/GenBank/DDBJ databases">
        <title>Function of individual gut microbiota members based on whole genome sequencing of pure cultures obtained from chicken caecum.</title>
        <authorList>
            <person name="Medvecky M."/>
            <person name="Cejkova D."/>
            <person name="Polansky O."/>
            <person name="Karasova D."/>
            <person name="Kubasova T."/>
            <person name="Cizek A."/>
            <person name="Rychlik I."/>
        </authorList>
    </citation>
    <scope>NUCLEOTIDE SEQUENCE [LARGE SCALE GENOMIC DNA]</scope>
    <source>
        <strain evidence="5">An90</strain>
    </source>
</reference>
<evidence type="ECO:0000256" key="1">
    <source>
        <dbReference type="SAM" id="MobiDB-lite"/>
    </source>
</evidence>
<evidence type="ECO:0000259" key="3">
    <source>
        <dbReference type="Pfam" id="PF13229"/>
    </source>
</evidence>
<comment type="caution">
    <text evidence="4">The sequence shown here is derived from an EMBL/GenBank/DDBJ whole genome shotgun (WGS) entry which is preliminary data.</text>
</comment>
<feature type="signal peptide" evidence="2">
    <location>
        <begin position="1"/>
        <end position="19"/>
    </location>
</feature>
<evidence type="ECO:0000256" key="2">
    <source>
        <dbReference type="SAM" id="SignalP"/>
    </source>
</evidence>
<dbReference type="SMART" id="SM00710">
    <property type="entry name" value="PbH1"/>
    <property type="match status" value="6"/>
</dbReference>
<dbReference type="RefSeq" id="WP_087401093.1">
    <property type="nucleotide sequence ID" value="NZ_NFHB01000001.1"/>
</dbReference>
<dbReference type="SUPFAM" id="SSF51126">
    <property type="entry name" value="Pectin lyase-like"/>
    <property type="match status" value="1"/>
</dbReference>
<organism evidence="4 5">
    <name type="scientific">Alistipes onderdonkii</name>
    <dbReference type="NCBI Taxonomy" id="328813"/>
    <lineage>
        <taxon>Bacteria</taxon>
        <taxon>Pseudomonadati</taxon>
        <taxon>Bacteroidota</taxon>
        <taxon>Bacteroidia</taxon>
        <taxon>Bacteroidales</taxon>
        <taxon>Rikenellaceae</taxon>
        <taxon>Alistipes</taxon>
    </lineage>
</organism>
<sequence>MNKLTVFCAVACLTTSAAAQNYPDLYEILDRQKGQSLIEIPKGTYTLDVRNNGPYKFHNLTDVHINGNGSTVICNNQEQAFSFYNCVRVELRDLTIDYDPLCFTQGEITAVAEDGSWFDVRIDKGYPVTGLAANRVQFYDPQTRLLKRNSITTYTSNYSELKQLGHNLFRAVKNGTWSAGEQVGDLVVMDVKTDKPNAGVHTIMLNKCYNTKLENVTVYGSNTFSFFEKEGYANEYKNCVVDRGPMPQGIAPRLRSGNADGIHSSQARKGPTVTGCKVGHNGDDCIIVCGRSFPVGSADAAKRTIDLVTRETHPVFRRGDRLVVVGYDGKRKGELRLVSINRFDPTEEQRNAVTKGYPSLLSKPSYKLGFRLKVKQMPFEIGPGDVVFNADAVGSGFLVKDNEVGHVRSRGILIKGIDGVVSSNKITGCAMQGILMSPEIEWMGGGFSSNVQIVGNTIEECMFERGNPRLPPGALSLFYITGDAKVADPGAFMNITVQKNKVTDCPYPAIVVTSVDGLKMSDNEVENSKEVTRNHGKRYGADTGAPIWEKNNVKK</sequence>
<dbReference type="InterPro" id="IPR039448">
    <property type="entry name" value="Beta_helix"/>
</dbReference>
<gene>
    <name evidence="4" type="ORF">B5G41_02010</name>
</gene>
<keyword evidence="2" id="KW-0732">Signal</keyword>
<accession>A0A1Y3QZJ1</accession>